<feature type="compositionally biased region" description="Basic and acidic residues" evidence="2">
    <location>
        <begin position="952"/>
        <end position="962"/>
    </location>
</feature>
<dbReference type="AlphaFoldDB" id="A0A9P5SKC8"/>
<reference evidence="3" key="1">
    <citation type="journal article" date="2020" name="Fungal Divers.">
        <title>Resolving the Mortierellaceae phylogeny through synthesis of multi-gene phylogenetics and phylogenomics.</title>
        <authorList>
            <person name="Vandepol N."/>
            <person name="Liber J."/>
            <person name="Desiro A."/>
            <person name="Na H."/>
            <person name="Kennedy M."/>
            <person name="Barry K."/>
            <person name="Grigoriev I.V."/>
            <person name="Miller A.N."/>
            <person name="O'Donnell K."/>
            <person name="Stajich J.E."/>
            <person name="Bonito G."/>
        </authorList>
    </citation>
    <scope>NUCLEOTIDE SEQUENCE</scope>
    <source>
        <strain evidence="3">NVP1</strain>
    </source>
</reference>
<evidence type="ECO:0000256" key="2">
    <source>
        <dbReference type="SAM" id="MobiDB-lite"/>
    </source>
</evidence>
<name>A0A9P5SKC8_9FUNG</name>
<feature type="compositionally biased region" description="Polar residues" evidence="2">
    <location>
        <begin position="120"/>
        <end position="134"/>
    </location>
</feature>
<feature type="region of interest" description="Disordered" evidence="2">
    <location>
        <begin position="94"/>
        <end position="159"/>
    </location>
</feature>
<evidence type="ECO:0000313" key="3">
    <source>
        <dbReference type="EMBL" id="KAF9329588.1"/>
    </source>
</evidence>
<proteinExistence type="predicted"/>
<evidence type="ECO:0000313" key="4">
    <source>
        <dbReference type="Proteomes" id="UP000696485"/>
    </source>
</evidence>
<gene>
    <name evidence="3" type="ORF">BG006_007349</name>
</gene>
<accession>A0A9P5SKC8</accession>
<dbReference type="Proteomes" id="UP000696485">
    <property type="component" value="Unassembled WGS sequence"/>
</dbReference>
<feature type="non-terminal residue" evidence="3">
    <location>
        <position position="1"/>
    </location>
</feature>
<feature type="coiled-coil region" evidence="1">
    <location>
        <begin position="199"/>
        <end position="226"/>
    </location>
</feature>
<feature type="compositionally biased region" description="Basic and acidic residues" evidence="2">
    <location>
        <begin position="327"/>
        <end position="339"/>
    </location>
</feature>
<feature type="region of interest" description="Disordered" evidence="2">
    <location>
        <begin position="952"/>
        <end position="1003"/>
    </location>
</feature>
<organism evidence="3 4">
    <name type="scientific">Podila minutissima</name>
    <dbReference type="NCBI Taxonomy" id="64525"/>
    <lineage>
        <taxon>Eukaryota</taxon>
        <taxon>Fungi</taxon>
        <taxon>Fungi incertae sedis</taxon>
        <taxon>Mucoromycota</taxon>
        <taxon>Mortierellomycotina</taxon>
        <taxon>Mortierellomycetes</taxon>
        <taxon>Mortierellales</taxon>
        <taxon>Mortierellaceae</taxon>
        <taxon>Podila</taxon>
    </lineage>
</organism>
<keyword evidence="4" id="KW-1185">Reference proteome</keyword>
<sequence>MELNANTDATDTSAKMYQYFRSNGELIRIQATQNPTTEQYYIFWSDLRACFPNMIRIQHHDTAVTFLRCPREYRLRPLRIACVPDAVLDVIYEDQHGPNGSTQQPSSRPPKTASKYGPVIQSQGKETTSRSSGAIQEPLPNGSSRRHIESSATLEGEPLEPLDEMVEEKLSQFIASLSNGYKNGGKGDQVDRLPHIDLISRYMAEIQDEEAKIAQLEMIMDKFSRLSSAPTTDTHGTLLEDFEDPSAQTTLKAINGILHSDTTLAKDAPPMTPSQRQSVTPELVPATDGLIKGTEQNESPVKAEYNDTANVSKEVEVKTSMASEDESVNKESKPFEEAEEVKEIKSPEEIENEIKELNEFKFNFEIAKDGLVNTTHLFQAFIQASAKGHLSIADKIGLQLNRQLEDLETKLEMGSQLRPQFAQLCRALADTQRSLQQIREPLIQNRIYVILSQKLAMLEHIYPRVFVILPADDSSTEYRIHFLCECQDYPDVPNSSGIPRHLHLTDSEGYEIQNPTKLIQVFGSYILDFLNMLKYGVNSEGSIIPPLEPGPLLSRLNKAMEYIMETGEFDLDDTRPHISGLYEFLTPEDRCKPSLGNFSRFVLEEGCLFWMCSDHFNELGFQPALARFFDACEQCTGYYKDESLGLAHVLIRHRAQAEKVYAALELLPAVFDLGLILDWRMTVQDFDRLLKALQKSRNPSVRILFAERKDASEAENQSPEALIAFAVKNSCFQRFQLGEFTPRLREFDVPTQLSILRMPLDLTDWQRNSLSMVTIVRNRHKIASISRYHKPIARALEWIKKQMGQDFDRLGRLSLDSDTEEALIDFNNGEITAMDLRAPSPNSNYLLLSSQIKNLRVSVSENQGFQDLRRIASRNKGLVTLDISCTQQNMAGLFDLTWRLANEHPTLGMIRLRLEDRVLVWFEERHMDEEHDLPKWIFTGMRDITPVMELRVKQPDIPKEGGGEEVATEEPAKSSTCPTQSETSGQQPSTQPETPKAHGTDESKKGVRFQSLNFHVNFLDNPKLAHFDTTTSTSQEQGSPSETKLDFAEIDIKLWKDTSPVNYSQIKASRVFEKFLVGKSSCSIQGDANPILDCLKSIQPTIFGGLKSLEFMPLTLECDDDAESESAEADEAEFVTAVSTDKYLVAGRASGSEETQPCCRSYSVDEAIVLDARGFQGLLHMVSEVAFERLTFRNMKLKPQMCEQLVAKFDLSRMVSIAMDIGLESKHLDR</sequence>
<comment type="caution">
    <text evidence="3">The sequence shown here is derived from an EMBL/GenBank/DDBJ whole genome shotgun (WGS) entry which is preliminary data.</text>
</comment>
<keyword evidence="1" id="KW-0175">Coiled coil</keyword>
<feature type="region of interest" description="Disordered" evidence="2">
    <location>
        <begin position="320"/>
        <end position="339"/>
    </location>
</feature>
<protein>
    <submittedName>
        <fullName evidence="3">Uncharacterized protein</fullName>
    </submittedName>
</protein>
<evidence type="ECO:0000256" key="1">
    <source>
        <dbReference type="SAM" id="Coils"/>
    </source>
</evidence>
<dbReference type="EMBL" id="JAAAUY010000462">
    <property type="protein sequence ID" value="KAF9329588.1"/>
    <property type="molecule type" value="Genomic_DNA"/>
</dbReference>
<feature type="compositionally biased region" description="Polar residues" evidence="2">
    <location>
        <begin position="973"/>
        <end position="993"/>
    </location>
</feature>